<keyword evidence="1" id="KW-0813">Transport</keyword>
<dbReference type="PROSITE" id="PS50893">
    <property type="entry name" value="ABC_TRANSPORTER_2"/>
    <property type="match status" value="1"/>
</dbReference>
<dbReference type="Gene3D" id="3.40.50.300">
    <property type="entry name" value="P-loop containing nucleotide triphosphate hydrolases"/>
    <property type="match status" value="1"/>
</dbReference>
<organism evidence="5 6">
    <name type="scientific">Planifilum fimeticola</name>
    <dbReference type="NCBI Taxonomy" id="201975"/>
    <lineage>
        <taxon>Bacteria</taxon>
        <taxon>Bacillati</taxon>
        <taxon>Bacillota</taxon>
        <taxon>Bacilli</taxon>
        <taxon>Bacillales</taxon>
        <taxon>Thermoactinomycetaceae</taxon>
        <taxon>Planifilum</taxon>
    </lineage>
</organism>
<keyword evidence="3 5" id="KW-0067">ATP-binding</keyword>
<dbReference type="InterPro" id="IPR027417">
    <property type="entry name" value="P-loop_NTPase"/>
</dbReference>
<dbReference type="SMART" id="SM00382">
    <property type="entry name" value="AAA"/>
    <property type="match status" value="1"/>
</dbReference>
<dbReference type="GO" id="GO:0005524">
    <property type="term" value="F:ATP binding"/>
    <property type="evidence" value="ECO:0007669"/>
    <property type="project" value="UniProtKB-KW"/>
</dbReference>
<evidence type="ECO:0000259" key="4">
    <source>
        <dbReference type="PROSITE" id="PS50893"/>
    </source>
</evidence>
<dbReference type="PANTHER" id="PTHR42939">
    <property type="entry name" value="ABC TRANSPORTER ATP-BINDING PROTEIN ALBC-RELATED"/>
    <property type="match status" value="1"/>
</dbReference>
<keyword evidence="2" id="KW-0547">Nucleotide-binding</keyword>
<dbReference type="Pfam" id="PF00005">
    <property type="entry name" value="ABC_tran"/>
    <property type="match status" value="1"/>
</dbReference>
<dbReference type="InterPro" id="IPR051782">
    <property type="entry name" value="ABC_Transporter_VariousFunc"/>
</dbReference>
<dbReference type="GO" id="GO:0016887">
    <property type="term" value="F:ATP hydrolysis activity"/>
    <property type="evidence" value="ECO:0007669"/>
    <property type="project" value="InterPro"/>
</dbReference>
<dbReference type="EMBL" id="PVNE01000029">
    <property type="protein sequence ID" value="PRX39151.1"/>
    <property type="molecule type" value="Genomic_DNA"/>
</dbReference>
<reference evidence="5 6" key="1">
    <citation type="submission" date="2018-03" db="EMBL/GenBank/DDBJ databases">
        <title>Genomic Encyclopedia of Archaeal and Bacterial Type Strains, Phase II (KMG-II): from individual species to whole genera.</title>
        <authorList>
            <person name="Goeker M."/>
        </authorList>
    </citation>
    <scope>NUCLEOTIDE SEQUENCE [LARGE SCALE GENOMIC DNA]</scope>
    <source>
        <strain evidence="5 6">DSM 44946</strain>
    </source>
</reference>
<dbReference type="AlphaFoldDB" id="A0A2T0LBC6"/>
<evidence type="ECO:0000256" key="1">
    <source>
        <dbReference type="ARBA" id="ARBA00022448"/>
    </source>
</evidence>
<dbReference type="OrthoDB" id="2988240at2"/>
<gene>
    <name evidence="5" type="ORF">CLV97_12939</name>
</gene>
<accession>A0A2T0LBC6</accession>
<evidence type="ECO:0000256" key="3">
    <source>
        <dbReference type="ARBA" id="ARBA00022840"/>
    </source>
</evidence>
<sequence>MRIEWSHLNKVYTSQNRPRARRIGLLDFTAAARKGITAVLGPEGSGKSTLLQLTAGLLVPDDGRITYQVTEGETVIWSKGRAAAVGTSALGSLKSRITYIPPMRRMNKSISLEKYLLYHAQLGQMPYPRRRVAELIAEWGLAAVRRVPLSAIPGEMMKRVMLVEMLLRDPLIALLDEPTAGLDQWGKRLLWRELRRLAPHRIILIATRDLRWAECADDLLLMESGSCRRLGPKKLLTANVPEGTVAAWYEMMQTFSNHRSRPRRGTFIADRREKGY</sequence>
<evidence type="ECO:0000256" key="2">
    <source>
        <dbReference type="ARBA" id="ARBA00022741"/>
    </source>
</evidence>
<dbReference type="Proteomes" id="UP000237797">
    <property type="component" value="Unassembled WGS sequence"/>
</dbReference>
<name>A0A2T0LBC6_9BACL</name>
<keyword evidence="6" id="KW-1185">Reference proteome</keyword>
<dbReference type="InterPro" id="IPR003439">
    <property type="entry name" value="ABC_transporter-like_ATP-bd"/>
</dbReference>
<dbReference type="PANTHER" id="PTHR42939:SF1">
    <property type="entry name" value="ABC TRANSPORTER ATP-BINDING PROTEIN ALBC-RELATED"/>
    <property type="match status" value="1"/>
</dbReference>
<dbReference type="InterPro" id="IPR003593">
    <property type="entry name" value="AAA+_ATPase"/>
</dbReference>
<feature type="domain" description="ABC transporter" evidence="4">
    <location>
        <begin position="6"/>
        <end position="249"/>
    </location>
</feature>
<proteinExistence type="predicted"/>
<evidence type="ECO:0000313" key="6">
    <source>
        <dbReference type="Proteomes" id="UP000237797"/>
    </source>
</evidence>
<comment type="caution">
    <text evidence="5">The sequence shown here is derived from an EMBL/GenBank/DDBJ whole genome shotgun (WGS) entry which is preliminary data.</text>
</comment>
<evidence type="ECO:0000313" key="5">
    <source>
        <dbReference type="EMBL" id="PRX39151.1"/>
    </source>
</evidence>
<protein>
    <submittedName>
        <fullName evidence="5">NitT/TauT family transport system ATP-binding protein</fullName>
    </submittedName>
</protein>
<dbReference type="RefSeq" id="WP_106346353.1">
    <property type="nucleotide sequence ID" value="NZ_PVNE01000029.1"/>
</dbReference>
<dbReference type="SUPFAM" id="SSF52540">
    <property type="entry name" value="P-loop containing nucleoside triphosphate hydrolases"/>
    <property type="match status" value="1"/>
</dbReference>